<evidence type="ECO:0000256" key="1">
    <source>
        <dbReference type="ARBA" id="ARBA00004651"/>
    </source>
</evidence>
<evidence type="ECO:0000256" key="4">
    <source>
        <dbReference type="ARBA" id="ARBA00023136"/>
    </source>
</evidence>
<feature type="transmembrane region" description="Helical" evidence="5">
    <location>
        <begin position="203"/>
        <end position="230"/>
    </location>
</feature>
<accession>A0A846MVP8</accession>
<feature type="transmembrane region" description="Helical" evidence="5">
    <location>
        <begin position="434"/>
        <end position="454"/>
    </location>
</feature>
<dbReference type="GO" id="GO:0055085">
    <property type="term" value="P:transmembrane transport"/>
    <property type="evidence" value="ECO:0007669"/>
    <property type="project" value="InterPro"/>
</dbReference>
<comment type="similarity">
    <text evidence="5">Belongs to the binding-protein-dependent transport system permease family.</text>
</comment>
<dbReference type="PROSITE" id="PS50928">
    <property type="entry name" value="ABC_TM1"/>
    <property type="match status" value="2"/>
</dbReference>
<dbReference type="RefSeq" id="WP_167081068.1">
    <property type="nucleotide sequence ID" value="NZ_BAAADC010000001.1"/>
</dbReference>
<feature type="transmembrane region" description="Helical" evidence="5">
    <location>
        <begin position="236"/>
        <end position="259"/>
    </location>
</feature>
<organism evidence="7 8">
    <name type="scientific">Rhizomicrobium palustre</name>
    <dbReference type="NCBI Taxonomy" id="189966"/>
    <lineage>
        <taxon>Bacteria</taxon>
        <taxon>Pseudomonadati</taxon>
        <taxon>Pseudomonadota</taxon>
        <taxon>Alphaproteobacteria</taxon>
        <taxon>Micropepsales</taxon>
        <taxon>Micropepsaceae</taxon>
        <taxon>Rhizomicrobium</taxon>
    </lineage>
</organism>
<evidence type="ECO:0000313" key="8">
    <source>
        <dbReference type="Proteomes" id="UP000570514"/>
    </source>
</evidence>
<evidence type="ECO:0000256" key="5">
    <source>
        <dbReference type="RuleBase" id="RU363032"/>
    </source>
</evidence>
<feature type="transmembrane region" description="Helical" evidence="5">
    <location>
        <begin position="135"/>
        <end position="154"/>
    </location>
</feature>
<dbReference type="Pfam" id="PF00528">
    <property type="entry name" value="BPD_transp_1"/>
    <property type="match status" value="2"/>
</dbReference>
<keyword evidence="2 5" id="KW-0812">Transmembrane</keyword>
<keyword evidence="5" id="KW-0813">Transport</keyword>
<evidence type="ECO:0000256" key="2">
    <source>
        <dbReference type="ARBA" id="ARBA00022692"/>
    </source>
</evidence>
<feature type="transmembrane region" description="Helical" evidence="5">
    <location>
        <begin position="406"/>
        <end position="428"/>
    </location>
</feature>
<dbReference type="Gene3D" id="1.10.3720.10">
    <property type="entry name" value="MetI-like"/>
    <property type="match status" value="2"/>
</dbReference>
<dbReference type="GO" id="GO:0005886">
    <property type="term" value="C:plasma membrane"/>
    <property type="evidence" value="ECO:0007669"/>
    <property type="project" value="UniProtKB-SubCell"/>
</dbReference>
<feature type="transmembrane region" description="Helical" evidence="5">
    <location>
        <begin position="98"/>
        <end position="123"/>
    </location>
</feature>
<dbReference type="InterPro" id="IPR000515">
    <property type="entry name" value="MetI-like"/>
</dbReference>
<feature type="transmembrane region" description="Helical" evidence="5">
    <location>
        <begin position="63"/>
        <end position="86"/>
    </location>
</feature>
<evidence type="ECO:0000256" key="3">
    <source>
        <dbReference type="ARBA" id="ARBA00022989"/>
    </source>
</evidence>
<keyword evidence="3 5" id="KW-1133">Transmembrane helix</keyword>
<feature type="domain" description="ABC transmembrane type-1" evidence="6">
    <location>
        <begin position="371"/>
        <end position="557"/>
    </location>
</feature>
<comment type="caution">
    <text evidence="7">The sequence shown here is derived from an EMBL/GenBank/DDBJ whole genome shotgun (WGS) entry which is preliminary data.</text>
</comment>
<dbReference type="Proteomes" id="UP000570514">
    <property type="component" value="Unassembled WGS sequence"/>
</dbReference>
<evidence type="ECO:0000259" key="6">
    <source>
        <dbReference type="PROSITE" id="PS50928"/>
    </source>
</evidence>
<reference evidence="7 8" key="1">
    <citation type="submission" date="2020-03" db="EMBL/GenBank/DDBJ databases">
        <title>Genomic Encyclopedia of Type Strains, Phase IV (KMG-IV): sequencing the most valuable type-strain genomes for metagenomic binning, comparative biology and taxonomic classification.</title>
        <authorList>
            <person name="Goeker M."/>
        </authorList>
    </citation>
    <scope>NUCLEOTIDE SEQUENCE [LARGE SCALE GENOMIC DNA]</scope>
    <source>
        <strain evidence="7 8">DSM 19867</strain>
    </source>
</reference>
<dbReference type="PANTHER" id="PTHR42744">
    <property type="entry name" value="BINDING-PROTEIN-DEPENDENT TRANSPORT SYSTEMS INNER MEMBRANE COMPONENT"/>
    <property type="match status" value="1"/>
</dbReference>
<name>A0A846MVP8_9PROT</name>
<comment type="subcellular location">
    <subcellularLocation>
        <location evidence="1 5">Cell membrane</location>
        <topology evidence="1 5">Multi-pass membrane protein</topology>
    </subcellularLocation>
</comment>
<sequence>MKLFPPVSVETRRFLPRSWDLLAGIFVLGAIIFFAEASREVIQPLTSLAHNPISLDPANLPNYAFRTALRMLAAMVFSLLFTFTYATWAAKSQRASVLLVPLLDILQSVPILGFISVTVVFFLSLAPGKVLGAEIAAVFAIFTSQAWNMAFSFYQSLRTVPVELTEAGKMFGLTGWGRFWRIEAPFAMPPLVWNMMMSMSGGWFFVVAAEAISVGHTSIVLPGIGSYIAAAIEAKSLIAITYAIGAMLVVIVIFDQLLFRPLVAWADRFRIDSEPSDEEPESWALTMFRRSQIFDWLGRPFDLAMRWSWRIRPLSFGRKTESRPSPLMDAFFYAVLIGLSGYILWQMAGFAGAAFNAHDLTDAALKGLATFARVVILIALASLIWTPIGIYVGLRPHLAQVIQPIAQFLAAFPANLVFPVAVSLIVFWNLNPDIWLSPLMVLGTQWYILFNVIAGASALPRELKDAASNFQVRGWLWWKKVGIPAVMPYYVTGAITASGGSWNAAIVAEVVSWGSKTLHAYGLGAYIADATSAGDFHRIVVGVCVMSFYVVVLNRLFWRPLYWYAERKFRMT</sequence>
<feature type="domain" description="ABC transmembrane type-1" evidence="6">
    <location>
        <begin position="64"/>
        <end position="259"/>
    </location>
</feature>
<evidence type="ECO:0000313" key="7">
    <source>
        <dbReference type="EMBL" id="NIK87446.1"/>
    </source>
</evidence>
<dbReference type="CDD" id="cd06261">
    <property type="entry name" value="TM_PBP2"/>
    <property type="match status" value="1"/>
</dbReference>
<dbReference type="InterPro" id="IPR035906">
    <property type="entry name" value="MetI-like_sf"/>
</dbReference>
<protein>
    <submittedName>
        <fullName evidence="7">NitT/TauT family transport system permease protein</fullName>
    </submittedName>
</protein>
<dbReference type="PANTHER" id="PTHR42744:SF1">
    <property type="entry name" value="BINDING-PROTEIN-DEPENDENT TRANSPORT SYSTEMS INNER MEMBRANE COMPONENT"/>
    <property type="match status" value="1"/>
</dbReference>
<dbReference type="AlphaFoldDB" id="A0A846MVP8"/>
<dbReference type="SUPFAM" id="SSF161098">
    <property type="entry name" value="MetI-like"/>
    <property type="match status" value="2"/>
</dbReference>
<keyword evidence="8" id="KW-1185">Reference proteome</keyword>
<proteinExistence type="inferred from homology"/>
<feature type="transmembrane region" description="Helical" evidence="5">
    <location>
        <begin position="330"/>
        <end position="351"/>
    </location>
</feature>
<dbReference type="EMBL" id="JAASRM010000001">
    <property type="protein sequence ID" value="NIK87446.1"/>
    <property type="molecule type" value="Genomic_DNA"/>
</dbReference>
<feature type="transmembrane region" description="Helical" evidence="5">
    <location>
        <begin position="371"/>
        <end position="394"/>
    </location>
</feature>
<keyword evidence="4 5" id="KW-0472">Membrane</keyword>
<gene>
    <name evidence="7" type="ORF">FHS83_000764</name>
</gene>
<feature type="transmembrane region" description="Helical" evidence="5">
    <location>
        <begin position="539"/>
        <end position="558"/>
    </location>
</feature>